<evidence type="ECO:0000259" key="2">
    <source>
        <dbReference type="Pfam" id="PF04909"/>
    </source>
</evidence>
<sequence>MPSLPEKIVDFHAHLFPDELFEAIWRFFQREYGLPVVHQLYARDCIDYLRARGVETIVYSNYAHREGVAGTLNDWNLRLLDETGGIYCFAAFHPGDDDAVRMIRRVFSHPRVLGCKLHFLVQRFYPHDERLFPLYEEVLEQGKRILLHVGTGPIGNEYVGIAHLKKVLDRYPGLKLNIAHMGAFEFRDFFDLLQQYPGIYLDTSYCFLPDNFRMFRLGNSVLESLKGRLLYGSDFPNLFHHRREELDALLGMGLSQDFYSRVFRENAHDLLCTHTGT</sequence>
<dbReference type="GO" id="GO:0016787">
    <property type="term" value="F:hydrolase activity"/>
    <property type="evidence" value="ECO:0007669"/>
    <property type="project" value="UniProtKB-KW"/>
</dbReference>
<proteinExistence type="predicted"/>
<protein>
    <submittedName>
        <fullName evidence="3">Amidohydrolase</fullName>
    </submittedName>
</protein>
<dbReference type="SUPFAM" id="SSF51556">
    <property type="entry name" value="Metallo-dependent hydrolases"/>
    <property type="match status" value="1"/>
</dbReference>
<dbReference type="GO" id="GO:0005737">
    <property type="term" value="C:cytoplasm"/>
    <property type="evidence" value="ECO:0007669"/>
    <property type="project" value="TreeGrafter"/>
</dbReference>
<dbReference type="InterPro" id="IPR032466">
    <property type="entry name" value="Metal_Hydrolase"/>
</dbReference>
<keyword evidence="1" id="KW-0456">Lyase</keyword>
<dbReference type="Gene3D" id="3.20.20.140">
    <property type="entry name" value="Metal-dependent hydrolases"/>
    <property type="match status" value="1"/>
</dbReference>
<dbReference type="EMBL" id="CAADRM010000156">
    <property type="protein sequence ID" value="VFU18626.1"/>
    <property type="molecule type" value="Genomic_DNA"/>
</dbReference>
<dbReference type="GO" id="GO:0016831">
    <property type="term" value="F:carboxy-lyase activity"/>
    <property type="evidence" value="ECO:0007669"/>
    <property type="project" value="InterPro"/>
</dbReference>
<accession>A0A485M526</accession>
<organism evidence="3">
    <name type="scientific">anaerobic digester metagenome</name>
    <dbReference type="NCBI Taxonomy" id="1263854"/>
    <lineage>
        <taxon>unclassified sequences</taxon>
        <taxon>metagenomes</taxon>
        <taxon>ecological metagenomes</taxon>
    </lineage>
</organism>
<dbReference type="GO" id="GO:0019748">
    <property type="term" value="P:secondary metabolic process"/>
    <property type="evidence" value="ECO:0007669"/>
    <property type="project" value="TreeGrafter"/>
</dbReference>
<keyword evidence="3" id="KW-0378">Hydrolase</keyword>
<reference evidence="3" key="1">
    <citation type="submission" date="2019-03" db="EMBL/GenBank/DDBJ databases">
        <authorList>
            <person name="Hao L."/>
        </authorList>
    </citation>
    <scope>NUCLEOTIDE SEQUENCE</scope>
</reference>
<gene>
    <name evidence="3" type="ORF">SCFA_880002</name>
</gene>
<name>A0A485M526_9ZZZZ</name>
<dbReference type="InterPro" id="IPR006680">
    <property type="entry name" value="Amidohydro-rel"/>
</dbReference>
<evidence type="ECO:0000313" key="3">
    <source>
        <dbReference type="EMBL" id="VFU18626.1"/>
    </source>
</evidence>
<dbReference type="PANTHER" id="PTHR21240:SF28">
    <property type="entry name" value="ISO-OROTATE DECARBOXYLASE (EUROFUNG)"/>
    <property type="match status" value="1"/>
</dbReference>
<dbReference type="AlphaFoldDB" id="A0A485M526"/>
<dbReference type="Pfam" id="PF04909">
    <property type="entry name" value="Amidohydro_2"/>
    <property type="match status" value="1"/>
</dbReference>
<dbReference type="InterPro" id="IPR032465">
    <property type="entry name" value="ACMSD"/>
</dbReference>
<feature type="domain" description="Amidohydrolase-related" evidence="2">
    <location>
        <begin position="9"/>
        <end position="271"/>
    </location>
</feature>
<evidence type="ECO:0000256" key="1">
    <source>
        <dbReference type="ARBA" id="ARBA00023239"/>
    </source>
</evidence>
<dbReference type="PANTHER" id="PTHR21240">
    <property type="entry name" value="2-AMINO-3-CARBOXYLMUCONATE-6-SEMIALDEHYDE DECARBOXYLASE"/>
    <property type="match status" value="1"/>
</dbReference>
<dbReference type="CDD" id="cd01292">
    <property type="entry name" value="metallo-dependent_hydrolases"/>
    <property type="match status" value="1"/>
</dbReference>